<dbReference type="AlphaFoldDB" id="A0A8H5CKI2"/>
<sequence length="232" mass="25204">MKIRLGQLRIQLARSSRILLWTDIHRTLIGVLAYLHVEISDNNLHPQIWDCGEVGRQIDGSGLLICIAAVTILRRARLPLPLTMANVVPPAARDQLESRVLPQMILSEASNPLTAPLKVPEGLFPSARTERRFSVEGNAIGTGGSDFLGITSIRALLEHGASGIAIFDVGPSLSKAMLLAVLEVEGPDTIRTKKGPDAGKEISILKMVLGDEEGNVCKLVAWREIAEVWGRQ</sequence>
<organism evidence="1 2">
    <name type="scientific">Tetrapyrgos nigripes</name>
    <dbReference type="NCBI Taxonomy" id="182062"/>
    <lineage>
        <taxon>Eukaryota</taxon>
        <taxon>Fungi</taxon>
        <taxon>Dikarya</taxon>
        <taxon>Basidiomycota</taxon>
        <taxon>Agaricomycotina</taxon>
        <taxon>Agaricomycetes</taxon>
        <taxon>Agaricomycetidae</taxon>
        <taxon>Agaricales</taxon>
        <taxon>Marasmiineae</taxon>
        <taxon>Marasmiaceae</taxon>
        <taxon>Tetrapyrgos</taxon>
    </lineage>
</organism>
<evidence type="ECO:0000313" key="1">
    <source>
        <dbReference type="EMBL" id="KAF5343461.1"/>
    </source>
</evidence>
<protein>
    <submittedName>
        <fullName evidence="1">Uncharacterized protein</fullName>
    </submittedName>
</protein>
<accession>A0A8H5CKI2</accession>
<proteinExistence type="predicted"/>
<reference evidence="1 2" key="1">
    <citation type="journal article" date="2020" name="ISME J.">
        <title>Uncovering the hidden diversity of litter-decomposition mechanisms in mushroom-forming fungi.</title>
        <authorList>
            <person name="Floudas D."/>
            <person name="Bentzer J."/>
            <person name="Ahren D."/>
            <person name="Johansson T."/>
            <person name="Persson P."/>
            <person name="Tunlid A."/>
        </authorList>
    </citation>
    <scope>NUCLEOTIDE SEQUENCE [LARGE SCALE GENOMIC DNA]</scope>
    <source>
        <strain evidence="1 2">CBS 291.85</strain>
    </source>
</reference>
<gene>
    <name evidence="1" type="ORF">D9758_011848</name>
</gene>
<evidence type="ECO:0000313" key="2">
    <source>
        <dbReference type="Proteomes" id="UP000559256"/>
    </source>
</evidence>
<comment type="caution">
    <text evidence="1">The sequence shown here is derived from an EMBL/GenBank/DDBJ whole genome shotgun (WGS) entry which is preliminary data.</text>
</comment>
<dbReference type="Proteomes" id="UP000559256">
    <property type="component" value="Unassembled WGS sequence"/>
</dbReference>
<keyword evidence="2" id="KW-1185">Reference proteome</keyword>
<dbReference type="OrthoDB" id="1888931at2759"/>
<name>A0A8H5CKI2_9AGAR</name>
<dbReference type="EMBL" id="JAACJM010000140">
    <property type="protein sequence ID" value="KAF5343461.1"/>
    <property type="molecule type" value="Genomic_DNA"/>
</dbReference>